<protein>
    <submittedName>
        <fullName evidence="2">Altronate hydrolase</fullName>
        <ecNumber evidence="2">4.2.1.7</ecNumber>
    </submittedName>
</protein>
<reference evidence="2" key="1">
    <citation type="submission" date="2013-10" db="EMBL/GenBank/DDBJ databases">
        <title>Antibiotic resistance diversity of beta-lactamase producers in the General Hospital Vienna.</title>
        <authorList>
            <person name="Barisic I."/>
            <person name="Mitteregger D."/>
            <person name="Hirschl A.M."/>
            <person name="Noehammer C."/>
            <person name="Wiesinger-Mayr H."/>
        </authorList>
    </citation>
    <scope>NUCLEOTIDE SEQUENCE [LARGE SCALE GENOMIC DNA]</scope>
    <source>
        <strain evidence="2">IS43</strain>
    </source>
</reference>
<accession>W1DKT4</accession>
<evidence type="ECO:0000313" key="2">
    <source>
        <dbReference type="EMBL" id="CDL09275.1"/>
    </source>
</evidence>
<name>W1DKT4_KLEPN</name>
<dbReference type="GO" id="GO:0019698">
    <property type="term" value="P:D-galacturonate catabolic process"/>
    <property type="evidence" value="ECO:0007669"/>
    <property type="project" value="TreeGrafter"/>
</dbReference>
<feature type="domain" description="D-galactarate/Altronate dehydratase C-terminal" evidence="1">
    <location>
        <begin position="1"/>
        <end position="70"/>
    </location>
</feature>
<evidence type="ECO:0000259" key="1">
    <source>
        <dbReference type="Pfam" id="PF20629"/>
    </source>
</evidence>
<proteinExistence type="predicted"/>
<dbReference type="GO" id="GO:0016787">
    <property type="term" value="F:hydrolase activity"/>
    <property type="evidence" value="ECO:0007669"/>
    <property type="project" value="UniProtKB-KW"/>
</dbReference>
<dbReference type="Pfam" id="PF20629">
    <property type="entry name" value="GD_AH_C"/>
    <property type="match status" value="1"/>
</dbReference>
<sequence>MPTVKIATNSELAAKKKHWIDFDAGQLLHGKTMPQLLEEFVDAIVAFANGKPTCNEQNDFRELAIFKSGVTL</sequence>
<dbReference type="InterPro" id="IPR052172">
    <property type="entry name" value="UxaA_altronate/galactarate_dh"/>
</dbReference>
<dbReference type="eggNOG" id="COG2721">
    <property type="taxonomic scope" value="Bacteria"/>
</dbReference>
<dbReference type="Proteomes" id="UP000019183">
    <property type="component" value="Unassembled WGS sequence"/>
</dbReference>
<keyword evidence="3" id="KW-1185">Reference proteome</keyword>
<dbReference type="PANTHER" id="PTHR30536:SF5">
    <property type="entry name" value="ALTRONATE DEHYDRATASE"/>
    <property type="match status" value="1"/>
</dbReference>
<keyword evidence="2" id="KW-0378">Hydrolase</keyword>
<dbReference type="EC" id="4.2.1.7" evidence="2"/>
<dbReference type="AlphaFoldDB" id="W1DKT4"/>
<evidence type="ECO:0000313" key="3">
    <source>
        <dbReference type="Proteomes" id="UP000019183"/>
    </source>
</evidence>
<organism evidence="2 3">
    <name type="scientific">Klebsiella pneumoniae IS43</name>
    <dbReference type="NCBI Taxonomy" id="1432552"/>
    <lineage>
        <taxon>Bacteria</taxon>
        <taxon>Pseudomonadati</taxon>
        <taxon>Pseudomonadota</taxon>
        <taxon>Gammaproteobacteria</taxon>
        <taxon>Enterobacterales</taxon>
        <taxon>Enterobacteriaceae</taxon>
        <taxon>Klebsiella/Raoultella group</taxon>
        <taxon>Klebsiella</taxon>
        <taxon>Klebsiella pneumoniae complex</taxon>
    </lineage>
</organism>
<dbReference type="GO" id="GO:0008789">
    <property type="term" value="F:altronate dehydratase activity"/>
    <property type="evidence" value="ECO:0007669"/>
    <property type="project" value="UniProtKB-EC"/>
</dbReference>
<dbReference type="PANTHER" id="PTHR30536">
    <property type="entry name" value="ALTRONATE/GALACTARATE DEHYDRATASE"/>
    <property type="match status" value="1"/>
</dbReference>
<keyword evidence="2" id="KW-0456">Lyase</keyword>
<dbReference type="EMBL" id="CBWK010000338">
    <property type="protein sequence ID" value="CDL09275.1"/>
    <property type="molecule type" value="Genomic_DNA"/>
</dbReference>
<dbReference type="InterPro" id="IPR048332">
    <property type="entry name" value="GD_AH_C"/>
</dbReference>
<comment type="caution">
    <text evidence="2">The sequence shown here is derived from an EMBL/GenBank/DDBJ whole genome shotgun (WGS) entry which is preliminary data.</text>
</comment>